<keyword evidence="2" id="KW-0472">Membrane</keyword>
<feature type="region of interest" description="Disordered" evidence="1">
    <location>
        <begin position="165"/>
        <end position="220"/>
    </location>
</feature>
<sequence length="245" mass="28814">MLNIYSLYKKQHEKQKIRISVYEKVLLKCHKRIKFVADSGKQKTYFIVPEYMFGIPLYNQIACVCYLIIKLRKNGFKVKYTHPNFIYISWNHYNDEAQYNYTLNIPQIEYNSPYTNSITYNDDDFEIKRLPTNVLKKKNINHYKNLNDKLTSDINKNFKFDNLNIPHTQNKSNNISSNNNLSITQSTRSTPSTPSTSQIVPSNIVFKPKHTKNTNNQIPKKYNNDLAQHMDVLAQLNKTSKFISN</sequence>
<reference evidence="3" key="1">
    <citation type="submission" date="2018-05" db="EMBL/GenBank/DDBJ databases">
        <authorList>
            <person name="Lanie J.A."/>
            <person name="Ng W.-L."/>
            <person name="Kazmierczak K.M."/>
            <person name="Andrzejewski T.M."/>
            <person name="Davidsen T.M."/>
            <person name="Wayne K.J."/>
            <person name="Tettelin H."/>
            <person name="Glass J.I."/>
            <person name="Rusch D."/>
            <person name="Podicherti R."/>
            <person name="Tsui H.-C.T."/>
            <person name="Winkler M.E."/>
        </authorList>
    </citation>
    <scope>NUCLEOTIDE SEQUENCE</scope>
</reference>
<dbReference type="Pfam" id="PF19063">
    <property type="entry name" value="DUF5759"/>
    <property type="match status" value="1"/>
</dbReference>
<dbReference type="AlphaFoldDB" id="A0A381SYU1"/>
<evidence type="ECO:0000256" key="2">
    <source>
        <dbReference type="SAM" id="Phobius"/>
    </source>
</evidence>
<protein>
    <submittedName>
        <fullName evidence="3">Uncharacterized protein</fullName>
    </submittedName>
</protein>
<name>A0A381SYU1_9ZZZZ</name>
<organism evidence="3">
    <name type="scientific">marine metagenome</name>
    <dbReference type="NCBI Taxonomy" id="408172"/>
    <lineage>
        <taxon>unclassified sequences</taxon>
        <taxon>metagenomes</taxon>
        <taxon>ecological metagenomes</taxon>
    </lineage>
</organism>
<evidence type="ECO:0000256" key="1">
    <source>
        <dbReference type="SAM" id="MobiDB-lite"/>
    </source>
</evidence>
<dbReference type="InterPro" id="IPR043977">
    <property type="entry name" value="DUF5759"/>
</dbReference>
<feature type="compositionally biased region" description="Low complexity" evidence="1">
    <location>
        <begin position="168"/>
        <end position="202"/>
    </location>
</feature>
<accession>A0A381SYU1</accession>
<gene>
    <name evidence="3" type="ORF">METZ01_LOCUS61342</name>
</gene>
<keyword evidence="2" id="KW-1133">Transmembrane helix</keyword>
<keyword evidence="2" id="KW-0812">Transmembrane</keyword>
<feature type="transmembrane region" description="Helical" evidence="2">
    <location>
        <begin position="51"/>
        <end position="69"/>
    </location>
</feature>
<proteinExistence type="predicted"/>
<evidence type="ECO:0000313" key="3">
    <source>
        <dbReference type="EMBL" id="SVA08488.1"/>
    </source>
</evidence>
<dbReference type="EMBL" id="UINC01003694">
    <property type="protein sequence ID" value="SVA08488.1"/>
    <property type="molecule type" value="Genomic_DNA"/>
</dbReference>